<sequence>MTEEAGPNVNMIIPSNDNESFQAEQSHDDDLRSPSNELSTPSFTPPPPIDCSDSLSFPSPTNPSGNSSRSVPPMFIYSYDPPSPEFNSEYDPPPFISPPPSELTKDNHVSHRLESNENPVSNEHCQSHTNTLLLLRPDSDLSSTLSASLLLTQDSDISPLPPHAERVSPMNTDTLTSCSPNIQQFTSDPSVTYTCTSPSFSLNSDNLSNVPDQYFITTPTFHEVEKTEPENSARSSPDDVEAKDSRTPDTICVSPLHSERASHSYSKTSEDQSIPTRSVSESHKKSTEGNTGSSDRARRSSPQSSPDQSLSSLPSDTITMNTGIDSIGTDTDSNENPAVSQSNRVRASQSVHSQDETDQTIDSAFASPSTSPTCTLSCSVTPVPSREKKSASVEHRTTKESDEGFEKESFLMPSRDDAVLDNNSGNKGNLERYSECNSNIDLADEVEAAENESIYPESECEIRLGSRADTESADYSHRDSSPDVHTTSVIAELCQLEEEKDKITELPENLREAAIVRNPSSSSMKEISSSGNSSMSNSPAFLAETSIPCTRRNLTSDSRYDVQSNNNNAHLTNWLRSSRPSEGISNEIEPNGYSPTNSNVTETENGIIIEEIFSETLSYNTFNGGRSFPVFGPLPTIHEVADTPPDITPVSDTIILPTSANFVGTLNYHDACNSDSSSITSYFVRSDSPQDGSASAPFYESKTSAVSYGNVPPPPPPRSMKTQSKTPPVPPPPVDDDDFNPIPLPPPPSDDACLPPLPPPPATYYNECAPPVPPHAIGPIPPQRMYLLIPIAPELRSPQRVLSPPPAPQRSTSLRRSPPPSPPVKNTNFSALEHNRLTEFNSFMLSMLNEETNEEERTMSSPSDVGSVICVSSKLTPLPEERSPNVSPLPPTLLMAAPQNLTRPRETNAEPRSMLTNSTTSDTSPSFTSNNASFLSPPLPPARQKKSLTPPLPPNPSNSILFHNSSKNAKGTLEKLAETKLETESSQTELGDRKMAPPPPPPSKPTCQRAKTSPSAHLAKSSQPESSASSPLMSFSASGKLVVDRSDMPLPSAEEEVGGVFRSAVRWGFLVEGVDTVAMYTQIRPIIQRGPQCGLVALSMASQICGPSGASSRCPSAVPPATPTTPGSPPGKAGGVSSNELLEEARTKGFSTHGEMFSAESLASLANLKLGYSMEACVRRGILQDKHVFLELILAGALLLVPYDAQHNHQPGKFNGHKAHWGVVSGALVQSRRFSSGVSSAAAFARPDSRIDNLWHVRRAHHSSSRSSSRAPSRAEEFPIVEEVAKISTKSRRERSSSPPWRLLPSDRASRSTTPGRSSQGYGGTNHEAALSAFLSVASEDLNVVVLWRQGKSRTLVSSTLEDLSASNAQLTEYPQAQADNSFERDFVIGNVEDGLAGQVVVLNKTTQPLTDLSELLDRLQN</sequence>
<feature type="region of interest" description="Disordered" evidence="8">
    <location>
        <begin position="1"/>
        <end position="91"/>
    </location>
</feature>
<feature type="compositionally biased region" description="Low complexity" evidence="8">
    <location>
        <begin position="916"/>
        <end position="931"/>
    </location>
</feature>
<feature type="region of interest" description="Disordered" evidence="8">
    <location>
        <begin position="705"/>
        <end position="758"/>
    </location>
</feature>
<feature type="compositionally biased region" description="Polar residues" evidence="8">
    <location>
        <begin position="1005"/>
        <end position="1015"/>
    </location>
</feature>
<feature type="compositionally biased region" description="Pro residues" evidence="8">
    <location>
        <begin position="1117"/>
        <end position="1129"/>
    </location>
</feature>
<feature type="region of interest" description="Disordered" evidence="8">
    <location>
        <begin position="797"/>
        <end position="828"/>
    </location>
</feature>
<evidence type="ECO:0000313" key="9">
    <source>
        <dbReference type="Proteomes" id="UP000694843"/>
    </source>
</evidence>
<accession>A0A8B7NB98</accession>
<feature type="compositionally biased region" description="Polar residues" evidence="8">
    <location>
        <begin position="1311"/>
        <end position="1320"/>
    </location>
</feature>
<organism evidence="9 10">
    <name type="scientific">Hyalella azteca</name>
    <name type="common">Amphipod</name>
    <dbReference type="NCBI Taxonomy" id="294128"/>
    <lineage>
        <taxon>Eukaryota</taxon>
        <taxon>Metazoa</taxon>
        <taxon>Ecdysozoa</taxon>
        <taxon>Arthropoda</taxon>
        <taxon>Crustacea</taxon>
        <taxon>Multicrustacea</taxon>
        <taxon>Malacostraca</taxon>
        <taxon>Eumalacostraca</taxon>
        <taxon>Peracarida</taxon>
        <taxon>Amphipoda</taxon>
        <taxon>Senticaudata</taxon>
        <taxon>Talitrida</taxon>
        <taxon>Talitroidea</taxon>
        <taxon>Hyalellidae</taxon>
        <taxon>Hyalella</taxon>
    </lineage>
</organism>
<feature type="compositionally biased region" description="Polar residues" evidence="8">
    <location>
        <begin position="53"/>
        <end position="70"/>
    </location>
</feature>
<dbReference type="GO" id="GO:0004177">
    <property type="term" value="F:aminopeptidase activity"/>
    <property type="evidence" value="ECO:0007669"/>
    <property type="project" value="UniProtKB-KW"/>
</dbReference>
<evidence type="ECO:0000256" key="7">
    <source>
        <dbReference type="ARBA" id="ARBA00049041"/>
    </source>
</evidence>
<feature type="compositionally biased region" description="Basic and acidic residues" evidence="8">
    <location>
        <begin position="385"/>
        <end position="406"/>
    </location>
</feature>
<comment type="catalytic activity">
    <reaction evidence="7">
        <text>N-terminal N(alpha)-acetyl-L-cysteinyl-L-aspartyl-[protein] + H2O = N-terminal L-aspartyl-[protein] + N-acetyl-L-cysteine</text>
        <dbReference type="Rhea" id="RHEA:74579"/>
        <dbReference type="Rhea" id="RHEA-COMP:12669"/>
        <dbReference type="Rhea" id="RHEA-COMP:18395"/>
        <dbReference type="ChEBI" id="CHEBI:15377"/>
        <dbReference type="ChEBI" id="CHEBI:64720"/>
        <dbReference type="ChEBI" id="CHEBI:78236"/>
        <dbReference type="ChEBI" id="CHEBI:193599"/>
    </reaction>
    <physiologicalReaction direction="left-to-right" evidence="7">
        <dbReference type="Rhea" id="RHEA:74580"/>
    </physiologicalReaction>
</comment>
<name>A0A8B7NB98_HYAAZ</name>
<dbReference type="PANTHER" id="PTHR28631:SF1">
    <property type="entry name" value="ACTIN MATURATION PROTEASE"/>
    <property type="match status" value="1"/>
</dbReference>
<dbReference type="GO" id="GO:0006508">
    <property type="term" value="P:proteolysis"/>
    <property type="evidence" value="ECO:0007669"/>
    <property type="project" value="UniProtKB-KW"/>
</dbReference>
<dbReference type="RefSeq" id="XP_018010854.1">
    <property type="nucleotide sequence ID" value="XM_018155365.2"/>
</dbReference>
<keyword evidence="2" id="KW-0645">Protease</keyword>
<evidence type="ECO:0000256" key="6">
    <source>
        <dbReference type="ARBA" id="ARBA00034908"/>
    </source>
</evidence>
<feature type="region of interest" description="Disordered" evidence="8">
    <location>
        <begin position="980"/>
        <end position="1033"/>
    </location>
</feature>
<evidence type="ECO:0000256" key="8">
    <source>
        <dbReference type="SAM" id="MobiDB-lite"/>
    </source>
</evidence>
<feature type="compositionally biased region" description="Low complexity" evidence="8">
    <location>
        <begin position="300"/>
        <end position="316"/>
    </location>
</feature>
<feature type="compositionally biased region" description="Polar residues" evidence="8">
    <location>
        <begin position="13"/>
        <end position="24"/>
    </location>
</feature>
<feature type="region of interest" description="Disordered" evidence="8">
    <location>
        <begin position="1112"/>
        <end position="1137"/>
    </location>
</feature>
<keyword evidence="1" id="KW-0031">Aminopeptidase</keyword>
<feature type="compositionally biased region" description="Polar residues" evidence="8">
    <location>
        <begin position="317"/>
        <end position="352"/>
    </location>
</feature>
<proteinExistence type="inferred from homology"/>
<dbReference type="Proteomes" id="UP000694843">
    <property type="component" value="Unplaced"/>
</dbReference>
<dbReference type="OrthoDB" id="6369465at2759"/>
<evidence type="ECO:0000256" key="3">
    <source>
        <dbReference type="ARBA" id="ARBA00022801"/>
    </source>
</evidence>
<feature type="compositionally biased region" description="Basic and acidic residues" evidence="8">
    <location>
        <begin position="222"/>
        <end position="247"/>
    </location>
</feature>
<protein>
    <recommendedName>
        <fullName evidence="5">Actin maturation protease</fullName>
    </recommendedName>
    <alternativeName>
        <fullName evidence="6">Actin aminopeptidase ACTMAP</fullName>
    </alternativeName>
</protein>
<feature type="compositionally biased region" description="Low complexity" evidence="8">
    <location>
        <begin position="1021"/>
        <end position="1033"/>
    </location>
</feature>
<keyword evidence="3" id="KW-0378">Hydrolase</keyword>
<dbReference type="KEGG" id="hazt:108668195"/>
<dbReference type="Pfam" id="PF21646">
    <property type="entry name" value="ACTMAP-like_C"/>
    <property type="match status" value="1"/>
</dbReference>
<gene>
    <name evidence="10" type="primary">LOC108668195</name>
</gene>
<feature type="region of interest" description="Disordered" evidence="8">
    <location>
        <begin position="1289"/>
        <end position="1325"/>
    </location>
</feature>
<dbReference type="PANTHER" id="PTHR28631">
    <property type="entry name" value="UPF0692 PROTEIN C19ORF54"/>
    <property type="match status" value="1"/>
</dbReference>
<dbReference type="GeneID" id="108668195"/>
<feature type="compositionally biased region" description="Low complexity" evidence="8">
    <location>
        <begin position="1297"/>
        <end position="1307"/>
    </location>
</feature>
<dbReference type="InterPro" id="IPR040043">
    <property type="entry name" value="ACTMAP"/>
</dbReference>
<feature type="compositionally biased region" description="Pro residues" evidence="8">
    <location>
        <begin position="742"/>
        <end position="758"/>
    </location>
</feature>
<evidence type="ECO:0000313" key="10">
    <source>
        <dbReference type="RefSeq" id="XP_018010854.1"/>
    </source>
</evidence>
<evidence type="ECO:0000256" key="4">
    <source>
        <dbReference type="ARBA" id="ARBA00034725"/>
    </source>
</evidence>
<evidence type="ECO:0000256" key="5">
    <source>
        <dbReference type="ARBA" id="ARBA00034848"/>
    </source>
</evidence>
<comment type="similarity">
    <text evidence="4">Belongs to the ACTMAP family.</text>
</comment>
<feature type="region of interest" description="Disordered" evidence="8">
    <location>
        <begin position="579"/>
        <end position="600"/>
    </location>
</feature>
<feature type="region of interest" description="Disordered" evidence="8">
    <location>
        <begin position="897"/>
        <end position="964"/>
    </location>
</feature>
<feature type="compositionally biased region" description="Polar residues" evidence="8">
    <location>
        <begin position="33"/>
        <end position="42"/>
    </location>
</feature>
<feature type="region of interest" description="Disordered" evidence="8">
    <location>
        <begin position="221"/>
        <end position="406"/>
    </location>
</feature>
<evidence type="ECO:0000256" key="2">
    <source>
        <dbReference type="ARBA" id="ARBA00022670"/>
    </source>
</evidence>
<feature type="compositionally biased region" description="Low complexity" evidence="8">
    <location>
        <begin position="367"/>
        <end position="382"/>
    </location>
</feature>
<feature type="compositionally biased region" description="Polar residues" evidence="8">
    <location>
        <begin position="263"/>
        <end position="279"/>
    </location>
</feature>
<reference evidence="10" key="1">
    <citation type="submission" date="2025-08" db="UniProtKB">
        <authorList>
            <consortium name="RefSeq"/>
        </authorList>
    </citation>
    <scope>IDENTIFICATION</scope>
    <source>
        <tissue evidence="10">Whole organism</tissue>
    </source>
</reference>
<evidence type="ECO:0000256" key="1">
    <source>
        <dbReference type="ARBA" id="ARBA00022438"/>
    </source>
</evidence>
<keyword evidence="9" id="KW-1185">Reference proteome</keyword>